<protein>
    <submittedName>
        <fullName evidence="3">Uncharacterized protein</fullName>
    </submittedName>
</protein>
<name>A0ABV0WE40_9TELE</name>
<dbReference type="Pfam" id="PF21633">
    <property type="entry name" value="MOV-10_Ig-like"/>
    <property type="match status" value="1"/>
</dbReference>
<proteinExistence type="predicted"/>
<dbReference type="InterPro" id="IPR049077">
    <property type="entry name" value="MOV-10_Ig-like"/>
</dbReference>
<evidence type="ECO:0000259" key="2">
    <source>
        <dbReference type="Pfam" id="PF21633"/>
    </source>
</evidence>
<evidence type="ECO:0000313" key="4">
    <source>
        <dbReference type="Proteomes" id="UP001444071"/>
    </source>
</evidence>
<keyword evidence="4" id="KW-1185">Reference proteome</keyword>
<evidence type="ECO:0000259" key="1">
    <source>
        <dbReference type="Pfam" id="PF21632"/>
    </source>
</evidence>
<evidence type="ECO:0000313" key="3">
    <source>
        <dbReference type="EMBL" id="MEQ2266976.1"/>
    </source>
</evidence>
<accession>A0ABV0WE40</accession>
<dbReference type="EMBL" id="JAHRIM010041059">
    <property type="protein sequence ID" value="MEQ2266976.1"/>
    <property type="molecule type" value="Genomic_DNA"/>
</dbReference>
<feature type="domain" description="Helicase MOV-10 N-terminal" evidence="1">
    <location>
        <begin position="11"/>
        <end position="76"/>
    </location>
</feature>
<dbReference type="InterPro" id="IPR049075">
    <property type="entry name" value="MOV-10_N"/>
</dbReference>
<reference evidence="3 4" key="1">
    <citation type="submission" date="2021-06" db="EMBL/GenBank/DDBJ databases">
        <authorList>
            <person name="Palmer J.M."/>
        </authorList>
    </citation>
    <scope>NUCLEOTIDE SEQUENCE [LARGE SCALE GENOMIC DNA]</scope>
    <source>
        <strain evidence="3 4">XR_2019</strain>
        <tissue evidence="3">Muscle</tissue>
    </source>
</reference>
<dbReference type="Pfam" id="PF21632">
    <property type="entry name" value="MOV-10_N"/>
    <property type="match status" value="1"/>
</dbReference>
<feature type="domain" description="Helicase MOV-10 Ig-like" evidence="2">
    <location>
        <begin position="144"/>
        <end position="224"/>
    </location>
</feature>
<organism evidence="3 4">
    <name type="scientific">Xenotaenia resolanae</name>
    <dbReference type="NCBI Taxonomy" id="208358"/>
    <lineage>
        <taxon>Eukaryota</taxon>
        <taxon>Metazoa</taxon>
        <taxon>Chordata</taxon>
        <taxon>Craniata</taxon>
        <taxon>Vertebrata</taxon>
        <taxon>Euteleostomi</taxon>
        <taxon>Actinopterygii</taxon>
        <taxon>Neopterygii</taxon>
        <taxon>Teleostei</taxon>
        <taxon>Neoteleostei</taxon>
        <taxon>Acanthomorphata</taxon>
        <taxon>Ovalentaria</taxon>
        <taxon>Atherinomorphae</taxon>
        <taxon>Cyprinodontiformes</taxon>
        <taxon>Goodeidae</taxon>
        <taxon>Xenotaenia</taxon>
    </lineage>
</organism>
<gene>
    <name evidence="3" type="ORF">XENORESO_000121</name>
</gene>
<dbReference type="Proteomes" id="UP001444071">
    <property type="component" value="Unassembled WGS sequence"/>
</dbReference>
<sequence length="233" mass="27121">MVKLSSYERCQIGLDFFEFLNETKRTFITDRIQLRDIYNAEFRSRNPGTKDPNFGSVLYALKVCNKIKRRKDNILFTRSVRAQYVDQWRTPRTQQSQPELSSSASIEDLTDFCSAEEATTGVRARRKLASELMSKLKMEGYLSKLVTDKHGINITSDCPFENGKLVLRVENTYEYTVKLNMENTGTEPVYFTYYTPLHWLQNLTLHDKNRVTKLKPLLLNPGDANFTNQFVFI</sequence>
<comment type="caution">
    <text evidence="3">The sequence shown here is derived from an EMBL/GenBank/DDBJ whole genome shotgun (WGS) entry which is preliminary data.</text>
</comment>